<protein>
    <submittedName>
        <fullName evidence="2">Uncharacterized protein</fullName>
    </submittedName>
</protein>
<evidence type="ECO:0000313" key="3">
    <source>
        <dbReference type="Proteomes" id="UP000092154"/>
    </source>
</evidence>
<dbReference type="EMBL" id="KV448446">
    <property type="protein sequence ID" value="OAX36049.1"/>
    <property type="molecule type" value="Genomic_DNA"/>
</dbReference>
<dbReference type="SUPFAM" id="SSF48371">
    <property type="entry name" value="ARM repeat"/>
    <property type="match status" value="1"/>
</dbReference>
<sequence length="1013" mass="111873">MLRWCLSTVRVLGSVDGAQGTRLLSSASAYVHESFARFQTTNARGNSTSLADTAHLHIEDSPSNTSDYYCRVEDSEGADGYVHTALITRIQELQHTGKSSRGGNETSDGQERGTSHSHSSTRAISALQEILTSPGIPPDPSGMPTPNTIRSLYISAKARGQLSQLDSGMLSTLIALFGSLSVDPSSRCVYTSSLLLLVKGGPVTRDYWAFVKEVVSLKQQRGMTLAHSDRYWMMRAELASLPPCKEGQCSNTPAFKHFLLRARHQYLRLSRHAFDPEVHVPYVTTLLSSTDPNHRRWAVDAMSSIIRTHPFLHTKVMKVLWDIVHDADAILLGSLLAAISFRVARSPSRCEDATGLPIPAVPVDATTFATSLSAFPFPTPSASTHGRVITELLHEALSSDVPTVQRQNNLLICYLLHDCNGNGIPISSLDLPPDPGVSMWKILFGLAILEKVTQAAGPALLRDLALRGRVREMIRSLQDSWLHLMRSGSHSTLISRAVTTSLFRLAGAVADMKLFAACLESSETSGLWNGNSSDPVEGAQLRAMAAMHLAASVQIHGCRVESVMKNLTSFPTDVQHRGAVLSVAVKELIHRNVELARMLYSIAFGSGSVIDVDTAYALARTLPPPHAARFLRDERFSREQLGGILSSIARDLRDTRPRRYDADIYGDIGISLCKLYATSLPPSHFRGHLQLLLFELCAHGSGSQCAAIIASVIKFQPTFFQPSFLLRLIGLLLRRKQFRYALRIQRICVDARVRCAFKLRCMVAKRLWAPDTRRLSTNISLPGRKANTLFRGDRFWRAGTLFKSTISSGAVLNTALQSLICNGRAHAAKVAFNRVVSKVDTRARTILGNTLLHGVLVRPVPRNGRRVRKFLVLLDNLVKCHGFAPDRITVNIVLKALLSWRSAFDHQRLRALFDHMVRGGYPAGTYSPSRLPFSTPPLRTGGSLALSKLPPYISFDKHAKPLFKMFIKGFYLRNDVEAARMVVEIMKIEQQKATLQRAQRLVARLRGHEGTKC</sequence>
<accession>A0A1B7MTW8</accession>
<keyword evidence="3" id="KW-1185">Reference proteome</keyword>
<dbReference type="AlphaFoldDB" id="A0A1B7MTW8"/>
<proteinExistence type="predicted"/>
<evidence type="ECO:0000256" key="1">
    <source>
        <dbReference type="SAM" id="MobiDB-lite"/>
    </source>
</evidence>
<gene>
    <name evidence="2" type="ORF">K503DRAFT_772889</name>
</gene>
<dbReference type="InterPro" id="IPR016024">
    <property type="entry name" value="ARM-type_fold"/>
</dbReference>
<organism evidence="2 3">
    <name type="scientific">Rhizopogon vinicolor AM-OR11-026</name>
    <dbReference type="NCBI Taxonomy" id="1314800"/>
    <lineage>
        <taxon>Eukaryota</taxon>
        <taxon>Fungi</taxon>
        <taxon>Dikarya</taxon>
        <taxon>Basidiomycota</taxon>
        <taxon>Agaricomycotina</taxon>
        <taxon>Agaricomycetes</taxon>
        <taxon>Agaricomycetidae</taxon>
        <taxon>Boletales</taxon>
        <taxon>Suillineae</taxon>
        <taxon>Rhizopogonaceae</taxon>
        <taxon>Rhizopogon</taxon>
    </lineage>
</organism>
<evidence type="ECO:0000313" key="2">
    <source>
        <dbReference type="EMBL" id="OAX36049.1"/>
    </source>
</evidence>
<name>A0A1B7MTW8_9AGAM</name>
<feature type="region of interest" description="Disordered" evidence="1">
    <location>
        <begin position="92"/>
        <end position="121"/>
    </location>
</feature>
<feature type="compositionally biased region" description="Polar residues" evidence="1">
    <location>
        <begin position="92"/>
        <end position="107"/>
    </location>
</feature>
<dbReference type="STRING" id="1314800.A0A1B7MTW8"/>
<reference evidence="2 3" key="1">
    <citation type="submission" date="2016-06" db="EMBL/GenBank/DDBJ databases">
        <title>Comparative genomics of the ectomycorrhizal sister species Rhizopogon vinicolor and Rhizopogon vesiculosus (Basidiomycota: Boletales) reveals a divergence of the mating type B locus.</title>
        <authorList>
            <consortium name="DOE Joint Genome Institute"/>
            <person name="Mujic A.B."/>
            <person name="Kuo A."/>
            <person name="Tritt A."/>
            <person name="Lipzen A."/>
            <person name="Chen C."/>
            <person name="Johnson J."/>
            <person name="Sharma A."/>
            <person name="Barry K."/>
            <person name="Grigoriev I.V."/>
            <person name="Spatafora J.W."/>
        </authorList>
    </citation>
    <scope>NUCLEOTIDE SEQUENCE [LARGE SCALE GENOMIC DNA]</scope>
    <source>
        <strain evidence="2 3">AM-OR11-026</strain>
    </source>
</reference>
<dbReference type="InParanoid" id="A0A1B7MTW8"/>
<dbReference type="Proteomes" id="UP000092154">
    <property type="component" value="Unassembled WGS sequence"/>
</dbReference>
<dbReference type="OrthoDB" id="2565179at2759"/>